<dbReference type="EMBL" id="CDPU01000040">
    <property type="protein sequence ID" value="CEO54195.1"/>
    <property type="molecule type" value="Genomic_DNA"/>
</dbReference>
<feature type="transmembrane region" description="Helical" evidence="1">
    <location>
        <begin position="127"/>
        <end position="147"/>
    </location>
</feature>
<sequence>MFLKRIGFASSVFLAQYVSEKFKWDLHETTWLRVFRSGGAILVYIITPILNRRLVNRGNLPHLAELNIIRGSLLVLAVSFFGSWSVHRGWFMLAVIALADAAAELIAGPLMAALMNIGRTPSHPSDGLCFLASSILFVLLFIWAFLFKIPDNR</sequence>
<evidence type="ECO:0000313" key="2">
    <source>
        <dbReference type="EMBL" id="CEO54195.1"/>
    </source>
</evidence>
<accession>A0A0B7KH08</accession>
<organism evidence="2">
    <name type="scientific">Bionectria ochroleuca</name>
    <name type="common">Gliocladium roseum</name>
    <dbReference type="NCBI Taxonomy" id="29856"/>
    <lineage>
        <taxon>Eukaryota</taxon>
        <taxon>Fungi</taxon>
        <taxon>Dikarya</taxon>
        <taxon>Ascomycota</taxon>
        <taxon>Pezizomycotina</taxon>
        <taxon>Sordariomycetes</taxon>
        <taxon>Hypocreomycetidae</taxon>
        <taxon>Hypocreales</taxon>
        <taxon>Bionectriaceae</taxon>
        <taxon>Clonostachys</taxon>
    </lineage>
</organism>
<evidence type="ECO:0000256" key="1">
    <source>
        <dbReference type="SAM" id="Phobius"/>
    </source>
</evidence>
<proteinExistence type="predicted"/>
<keyword evidence="1" id="KW-0812">Transmembrane</keyword>
<keyword evidence="1" id="KW-1133">Transmembrane helix</keyword>
<feature type="transmembrane region" description="Helical" evidence="1">
    <location>
        <begin position="90"/>
        <end position="115"/>
    </location>
</feature>
<dbReference type="AlphaFoldDB" id="A0A0B7KH08"/>
<feature type="transmembrane region" description="Helical" evidence="1">
    <location>
        <begin position="30"/>
        <end position="51"/>
    </location>
</feature>
<reference evidence="2" key="1">
    <citation type="submission" date="2015-01" db="EMBL/GenBank/DDBJ databases">
        <authorList>
            <person name="Durling Mikael"/>
        </authorList>
    </citation>
    <scope>NUCLEOTIDE SEQUENCE</scope>
</reference>
<protein>
    <submittedName>
        <fullName evidence="2">Uncharacterized protein</fullName>
    </submittedName>
</protein>
<feature type="transmembrane region" description="Helical" evidence="1">
    <location>
        <begin position="63"/>
        <end position="84"/>
    </location>
</feature>
<keyword evidence="1" id="KW-0472">Membrane</keyword>
<name>A0A0B7KH08_BIOOC</name>
<gene>
    <name evidence="2" type="ORF">BN869_000010253_1</name>
</gene>